<evidence type="ECO:0000313" key="3">
    <source>
        <dbReference type="Proteomes" id="UP001271007"/>
    </source>
</evidence>
<dbReference type="Pfam" id="PF21719">
    <property type="entry name" value="MIOS_a-sol"/>
    <property type="match status" value="1"/>
</dbReference>
<dbReference type="AlphaFoldDB" id="A0AAJ0D722"/>
<dbReference type="Proteomes" id="UP001271007">
    <property type="component" value="Unassembled WGS sequence"/>
</dbReference>
<keyword evidence="3" id="KW-1185">Reference proteome</keyword>
<gene>
    <name evidence="2" type="ORF">LTR09_010721</name>
</gene>
<evidence type="ECO:0000259" key="1">
    <source>
        <dbReference type="Pfam" id="PF21719"/>
    </source>
</evidence>
<organism evidence="2 3">
    <name type="scientific">Extremus antarcticus</name>
    <dbReference type="NCBI Taxonomy" id="702011"/>
    <lineage>
        <taxon>Eukaryota</taxon>
        <taxon>Fungi</taxon>
        <taxon>Dikarya</taxon>
        <taxon>Ascomycota</taxon>
        <taxon>Pezizomycotina</taxon>
        <taxon>Dothideomycetes</taxon>
        <taxon>Dothideomycetidae</taxon>
        <taxon>Mycosphaerellales</taxon>
        <taxon>Extremaceae</taxon>
        <taxon>Extremus</taxon>
    </lineage>
</organism>
<dbReference type="Gene3D" id="2.60.120.620">
    <property type="entry name" value="q2cbj1_9rhob like domain"/>
    <property type="match status" value="1"/>
</dbReference>
<dbReference type="InterPro" id="IPR015943">
    <property type="entry name" value="WD40/YVTN_repeat-like_dom_sf"/>
</dbReference>
<proteinExistence type="predicted"/>
<dbReference type="EMBL" id="JAWDJX010000055">
    <property type="protein sequence ID" value="KAK3047896.1"/>
    <property type="molecule type" value="Genomic_DNA"/>
</dbReference>
<dbReference type="InterPro" id="IPR037593">
    <property type="entry name" value="MIOS/Sea4"/>
</dbReference>
<dbReference type="PANTHER" id="PTHR16453">
    <property type="entry name" value="WD40 DOMAIN-CONTAINING PROTEIN MIO FAMILY MEMBER"/>
    <property type="match status" value="1"/>
</dbReference>
<dbReference type="SUPFAM" id="SSF51197">
    <property type="entry name" value="Clavaminate synthase-like"/>
    <property type="match status" value="1"/>
</dbReference>
<dbReference type="SUPFAM" id="SSF50978">
    <property type="entry name" value="WD40 repeat-like"/>
    <property type="match status" value="1"/>
</dbReference>
<feature type="domain" description="MIOS-like alpha-solenoid" evidence="1">
    <location>
        <begin position="463"/>
        <end position="691"/>
    </location>
</feature>
<dbReference type="Gene3D" id="2.130.10.10">
    <property type="entry name" value="YVTN repeat-like/Quinoprotein amine dehydrogenase"/>
    <property type="match status" value="1"/>
</dbReference>
<protein>
    <recommendedName>
        <fullName evidence="1">MIOS-like alpha-solenoid domain-containing protein</fullName>
    </recommendedName>
</protein>
<dbReference type="PANTHER" id="PTHR16453:SF9">
    <property type="entry name" value="GATOR COMPLEX PROTEIN MIOS"/>
    <property type="match status" value="1"/>
</dbReference>
<reference evidence="2" key="1">
    <citation type="submission" date="2023-04" db="EMBL/GenBank/DDBJ databases">
        <title>Black Yeasts Isolated from many extreme environments.</title>
        <authorList>
            <person name="Coleine C."/>
            <person name="Stajich J.E."/>
            <person name="Selbmann L."/>
        </authorList>
    </citation>
    <scope>NUCLEOTIDE SEQUENCE</scope>
    <source>
        <strain evidence="2">CCFEE 5312</strain>
    </source>
</reference>
<name>A0AAJ0D722_9PEZI</name>
<dbReference type="InterPro" id="IPR049092">
    <property type="entry name" value="MIOS_a-sol"/>
</dbReference>
<evidence type="ECO:0000313" key="2">
    <source>
        <dbReference type="EMBL" id="KAK3047896.1"/>
    </source>
</evidence>
<sequence length="1016" mass="113528">MEAAVRWSPHSTPDRQRFLVVDVADPGLTLNEVDSTSGKNVHYHPIARTGRIPNFGAFDWSKNDESIVALGLVSGSASLIKLRDDDQPSETVVQYRLKQQRKANSVAFSTQDWFAVGVDRARSDICLFVYDTKRGSGGSSEAVRKLCAAEVVSSVRFFPGQPQEIVATTQRQYIRLYDLRDGASNANASVQAITKNVNNIAIDPLDQNYFASAGSTDDPAVTVWDRRWMSSSPTSSSSNGAVFDFKPAVNNSVKATVWSLRYSGQRRGRLAVCSSAGELNVIDMTEGRTTSVASSHHVPANPYGGPGPWTSNRYVSNTRTLERPWHDLQYGGDSKKRIIAYDWILDGEAGSAEGQGMLVLRPSRDVEIIRVPTSKPLAGITARSDLSIGLGDLSISEARYGREPIEPKAPYEYVNGNNAEDFGPHDYDGEGAEFVDPFEQTAAPRSSTKVARLLSSTTVQAERCRQGYLFDCRKNMDIVAGNWQLERLWEIVDRFKQQATDDGMVHGGFDLSFIGVAGLWSETFGDSPRRKPPALTSKPKHAIIGLNRVREIPAFEGERTNFAEHRQLCLAVCGWKFTVDSLEAECQELIERGLYYQAIVQAVLHDEEHIALNLLRSLIRSRTIQNIGLGALLASDSINDEQREMCQWMAADTNDPALKALLAFLVSGNWRDVMKTNYLHLGYRLALGLKYLNDTELSGFTQSETARAVRNGDLEGILLTGLGDQAMDLFQTYITRTNDLQTAVLATAFTNPLFVDDLRWEMWKETYFEQMQAWRCFVPRTKFTVQHNRMAKTREGRTLIKPPEAQTFSKSTNTTITLASSRSFRKNRTMAPAQTLPQDLSSRYLEGGLLPDVDEYGDNPVVIRLTDEERISGRTRPDTIQQLLTIFHRDGFVVLENAIDELVDKLYQKMCEENETYLQKKFMQWNQGATTKNVSQAPPLTPDWLHKDFYANVHMMRVVENILGPQPEIRLLNANVAVPGATGRQAVHSDVNHRYPSIPFGIVINTYLQDSSEATV</sequence>
<dbReference type="GO" id="GO:0005737">
    <property type="term" value="C:cytoplasm"/>
    <property type="evidence" value="ECO:0007669"/>
    <property type="project" value="TreeGrafter"/>
</dbReference>
<dbReference type="InterPro" id="IPR036322">
    <property type="entry name" value="WD40_repeat_dom_sf"/>
</dbReference>
<dbReference type="GO" id="GO:1904263">
    <property type="term" value="P:positive regulation of TORC1 signaling"/>
    <property type="evidence" value="ECO:0007669"/>
    <property type="project" value="TreeGrafter"/>
</dbReference>
<comment type="caution">
    <text evidence="2">The sequence shown here is derived from an EMBL/GenBank/DDBJ whole genome shotgun (WGS) entry which is preliminary data.</text>
</comment>
<accession>A0AAJ0D722</accession>